<accession>A0A3R7J2W5</accession>
<dbReference type="SUPFAM" id="SSF54593">
    <property type="entry name" value="Glyoxalase/Bleomycin resistance protein/Dihydroxybiphenyl dioxygenase"/>
    <property type="match status" value="1"/>
</dbReference>
<keyword evidence="4" id="KW-1185">Reference proteome</keyword>
<reference evidence="3 4" key="1">
    <citation type="submission" date="2018-08" db="EMBL/GenBank/DDBJ databases">
        <title>Draft genome sequences of two Aspergillus turcosus clinical strains isolated from bronchoalveolar lavage fluid: one azole-susceptible and the other azole-resistant.</title>
        <authorList>
            <person name="Parent-Michaud M."/>
            <person name="Dufresne P.J."/>
            <person name="Fournier E."/>
            <person name="Martineau C."/>
            <person name="Moreira S."/>
            <person name="Perkins V."/>
            <person name="De Repentigny L."/>
            <person name="Dufresne S.F."/>
        </authorList>
    </citation>
    <scope>NUCLEOTIDE SEQUENCE [LARGE SCALE GENOMIC DNA]</scope>
    <source>
        <strain evidence="3">HMR AF 1038</strain>
    </source>
</reference>
<evidence type="ECO:0000313" key="3">
    <source>
        <dbReference type="EMBL" id="RLL95943.1"/>
    </source>
</evidence>
<dbReference type="PROSITE" id="PS51819">
    <property type="entry name" value="VOC"/>
    <property type="match status" value="1"/>
</dbReference>
<dbReference type="GO" id="GO:0046872">
    <property type="term" value="F:metal ion binding"/>
    <property type="evidence" value="ECO:0007669"/>
    <property type="project" value="UniProtKB-KW"/>
</dbReference>
<feature type="domain" description="VOC" evidence="2">
    <location>
        <begin position="162"/>
        <end position="285"/>
    </location>
</feature>
<dbReference type="GO" id="GO:0005739">
    <property type="term" value="C:mitochondrion"/>
    <property type="evidence" value="ECO:0007669"/>
    <property type="project" value="TreeGrafter"/>
</dbReference>
<dbReference type="FunFam" id="3.10.180.10:FF:000039">
    <property type="entry name" value="Trihydroxytoluene oxygenase (AFU_orthologue AFUA_8G02470)"/>
    <property type="match status" value="1"/>
</dbReference>
<dbReference type="InterPro" id="IPR029068">
    <property type="entry name" value="Glyas_Bleomycin-R_OHBP_Dase"/>
</dbReference>
<comment type="caution">
    <text evidence="3">The sequence shown here is derived from an EMBL/GenBank/DDBJ whole genome shotgun (WGS) entry which is preliminary data.</text>
</comment>
<evidence type="ECO:0000313" key="4">
    <source>
        <dbReference type="Proteomes" id="UP000215289"/>
    </source>
</evidence>
<evidence type="ECO:0000256" key="1">
    <source>
        <dbReference type="ARBA" id="ARBA00022723"/>
    </source>
</evidence>
<dbReference type="InterPro" id="IPR037523">
    <property type="entry name" value="VOC_core"/>
</dbReference>
<dbReference type="EMBL" id="NIDN02000131">
    <property type="protein sequence ID" value="RLL95943.1"/>
    <property type="molecule type" value="Genomic_DNA"/>
</dbReference>
<dbReference type="InterPro" id="IPR051785">
    <property type="entry name" value="MMCE/EMCE_epimerase"/>
</dbReference>
<dbReference type="PANTHER" id="PTHR43048">
    <property type="entry name" value="METHYLMALONYL-COA EPIMERASE"/>
    <property type="match status" value="1"/>
</dbReference>
<proteinExistence type="predicted"/>
<dbReference type="PANTHER" id="PTHR43048:SF3">
    <property type="entry name" value="METHYLMALONYL-COA EPIMERASE, MITOCHONDRIAL"/>
    <property type="match status" value="1"/>
</dbReference>
<dbReference type="GO" id="GO:0046491">
    <property type="term" value="P:L-methylmalonyl-CoA metabolic process"/>
    <property type="evidence" value="ECO:0007669"/>
    <property type="project" value="TreeGrafter"/>
</dbReference>
<dbReference type="AlphaFoldDB" id="A0A3R7J2W5"/>
<dbReference type="OrthoDB" id="3360610at2759"/>
<keyword evidence="1" id="KW-0479">Metal-binding</keyword>
<dbReference type="FunFam" id="3.10.180.10:FF:000034">
    <property type="entry name" value="Glyoxalase/Bleomycin resistance protein/Dihydroxybiphenyl dioxygenase"/>
    <property type="match status" value="1"/>
</dbReference>
<evidence type="ECO:0000259" key="2">
    <source>
        <dbReference type="PROSITE" id="PS51819"/>
    </source>
</evidence>
<name>A0A3R7J2W5_9EURO</name>
<organism evidence="3 4">
    <name type="scientific">Aspergillus turcosus</name>
    <dbReference type="NCBI Taxonomy" id="1245748"/>
    <lineage>
        <taxon>Eukaryota</taxon>
        <taxon>Fungi</taxon>
        <taxon>Dikarya</taxon>
        <taxon>Ascomycota</taxon>
        <taxon>Pezizomycotina</taxon>
        <taxon>Eurotiomycetes</taxon>
        <taxon>Eurotiomycetidae</taxon>
        <taxon>Eurotiales</taxon>
        <taxon>Aspergillaceae</taxon>
        <taxon>Aspergillus</taxon>
        <taxon>Aspergillus subgen. Fumigati</taxon>
    </lineage>
</organism>
<protein>
    <recommendedName>
        <fullName evidence="2">VOC domain-containing protein</fullName>
    </recommendedName>
</protein>
<dbReference type="Gene3D" id="3.10.180.10">
    <property type="entry name" value="2,3-Dihydroxybiphenyl 1,2-Dioxygenase, domain 1"/>
    <property type="match status" value="2"/>
</dbReference>
<gene>
    <name evidence="3" type="ORF">CFD26_104654</name>
</gene>
<sequence length="318" mass="36029">MSASTTPKINLKRLAHIYYVHADLERANQFLCDFGFTIVQQTKDAIYYRGYGTEPFVYCAIRGSENAFGGGAFAVESLADLELAAATLPSATPIHDLDAPGGGKRVTFYDPIDNFPTHLVYGQTPVERTTPHPVLAYNHPTTKNRQPGQFQRFEKGPAPVHKLGHFVLCVTNFAATFDFFTTRFNLKPSDVLHDDKGRDVGSFLHLDRVGEKVDHHCVLFFEGPKYHVHHSSYEVHDFDIQSLGHDWLLEKGYNQLWGVGRHILGSQIFDYWWDPSHFMMEHYADGDMVDDKTPINRGPLGNDMLHIWGPDTPPEWLA</sequence>
<dbReference type="GO" id="GO:0004493">
    <property type="term" value="F:methylmalonyl-CoA epimerase activity"/>
    <property type="evidence" value="ECO:0007669"/>
    <property type="project" value="TreeGrafter"/>
</dbReference>
<dbReference type="Proteomes" id="UP000215289">
    <property type="component" value="Unassembled WGS sequence"/>
</dbReference>
<dbReference type="CDD" id="cd07267">
    <property type="entry name" value="THT_Oxygenase_N"/>
    <property type="match status" value="1"/>
</dbReference>